<dbReference type="PANTHER" id="PTHR30007">
    <property type="entry name" value="PHP DOMAIN PROTEIN"/>
    <property type="match status" value="1"/>
</dbReference>
<dbReference type="KEGG" id="tact:SG35_013155"/>
<dbReference type="PANTHER" id="PTHR30007:SF1">
    <property type="entry name" value="BLR1914 PROTEIN"/>
    <property type="match status" value="1"/>
</dbReference>
<dbReference type="RefSeq" id="WP_044835764.1">
    <property type="nucleotide sequence ID" value="NZ_CP059735.1"/>
</dbReference>
<gene>
    <name evidence="3" type="ORF">SG35_013155</name>
</gene>
<feature type="domain" description="Insertion element IS402-like" evidence="2">
    <location>
        <begin position="6"/>
        <end position="77"/>
    </location>
</feature>
<reference evidence="3 4" key="1">
    <citation type="journal article" date="2015" name="Genome Announc.">
        <title>Draft Genome Sequences of Marine Isolates of Thalassomonas viridans and Thalassomonas actiniarum.</title>
        <authorList>
            <person name="Olonade I."/>
            <person name="van Zyl L.J."/>
            <person name="Trindade M."/>
        </authorList>
    </citation>
    <scope>NUCLEOTIDE SEQUENCE [LARGE SCALE GENOMIC DNA]</scope>
    <source>
        <strain evidence="3 4">A5K-106</strain>
    </source>
</reference>
<dbReference type="InterPro" id="IPR002559">
    <property type="entry name" value="Transposase_11"/>
</dbReference>
<dbReference type="NCBIfam" id="NF033580">
    <property type="entry name" value="transpos_IS5_3"/>
    <property type="match status" value="1"/>
</dbReference>
<dbReference type="Pfam" id="PF01609">
    <property type="entry name" value="DDE_Tnp_1"/>
    <property type="match status" value="1"/>
</dbReference>
<sequence>MPRLMLTDETWNLLSRIMLLTGRIYSKPEHRMTMEGILFRLRTGIPWRDLPPEFGGWSKVFRRFNLWSQKGVMMEVFTFLSKLHDSEWLFIDGSIVKAHQDSTNTADASAQAVGKSRGGNTTKIHLAVDSGGLPVHFELSGGQVNDIVHAESLISASPESEMVVADKGYDSEALREFVRQKNAKPVIPRRDNNKQGNEDIDWCMYRYRHLVENAFMKIKKYRAISTRYDKLARNYQAMVALAFSFMWLPVWVD</sequence>
<dbReference type="GO" id="GO:0003677">
    <property type="term" value="F:DNA binding"/>
    <property type="evidence" value="ECO:0007669"/>
    <property type="project" value="InterPro"/>
</dbReference>
<dbReference type="EMBL" id="CP059735">
    <property type="protein sequence ID" value="WDE01471.1"/>
    <property type="molecule type" value="Genomic_DNA"/>
</dbReference>
<proteinExistence type="predicted"/>
<feature type="domain" description="Transposase IS4-like" evidence="1">
    <location>
        <begin position="89"/>
        <end position="245"/>
    </location>
</feature>
<evidence type="ECO:0000259" key="2">
    <source>
        <dbReference type="Pfam" id="PF13340"/>
    </source>
</evidence>
<dbReference type="InterPro" id="IPR025161">
    <property type="entry name" value="IS402-like_dom"/>
</dbReference>
<dbReference type="Pfam" id="PF13340">
    <property type="entry name" value="DUF4096"/>
    <property type="match status" value="1"/>
</dbReference>
<reference evidence="3 4" key="2">
    <citation type="journal article" date="2022" name="Mar. Drugs">
        <title>Bioassay-Guided Fractionation Leads to the Detection of Cholic Acid Generated by the Rare Thalassomonas sp.</title>
        <authorList>
            <person name="Pheiffer F."/>
            <person name="Schneider Y.K."/>
            <person name="Hansen E.H."/>
            <person name="Andersen J.H."/>
            <person name="Isaksson J."/>
            <person name="Busche T."/>
            <person name="R C."/>
            <person name="Kalinowski J."/>
            <person name="Zyl L.V."/>
            <person name="Trindade M."/>
        </authorList>
    </citation>
    <scope>NUCLEOTIDE SEQUENCE [LARGE SCALE GENOMIC DNA]</scope>
    <source>
        <strain evidence="3 4">A5K-106</strain>
    </source>
</reference>
<name>A0AAF0C5T4_9GAMM</name>
<organism evidence="3 4">
    <name type="scientific">Thalassomonas actiniarum</name>
    <dbReference type="NCBI Taxonomy" id="485447"/>
    <lineage>
        <taxon>Bacteria</taxon>
        <taxon>Pseudomonadati</taxon>
        <taxon>Pseudomonadota</taxon>
        <taxon>Gammaproteobacteria</taxon>
        <taxon>Alteromonadales</taxon>
        <taxon>Colwelliaceae</taxon>
        <taxon>Thalassomonas</taxon>
    </lineage>
</organism>
<dbReference type="Proteomes" id="UP000032568">
    <property type="component" value="Chromosome"/>
</dbReference>
<evidence type="ECO:0000259" key="1">
    <source>
        <dbReference type="Pfam" id="PF01609"/>
    </source>
</evidence>
<dbReference type="GO" id="GO:0004803">
    <property type="term" value="F:transposase activity"/>
    <property type="evidence" value="ECO:0007669"/>
    <property type="project" value="InterPro"/>
</dbReference>
<evidence type="ECO:0000313" key="3">
    <source>
        <dbReference type="EMBL" id="WDE01471.1"/>
    </source>
</evidence>
<dbReference type="GO" id="GO:0006313">
    <property type="term" value="P:DNA transposition"/>
    <property type="evidence" value="ECO:0007669"/>
    <property type="project" value="InterPro"/>
</dbReference>
<dbReference type="AlphaFoldDB" id="A0AAF0C5T4"/>
<keyword evidence="4" id="KW-1185">Reference proteome</keyword>
<protein>
    <submittedName>
        <fullName evidence="3">IS5 family transposase</fullName>
    </submittedName>
</protein>
<accession>A0AAF0C5T4</accession>
<evidence type="ECO:0000313" key="4">
    <source>
        <dbReference type="Proteomes" id="UP000032568"/>
    </source>
</evidence>